<dbReference type="CDD" id="cd00592">
    <property type="entry name" value="HTH_MerR-like"/>
    <property type="match status" value="1"/>
</dbReference>
<sequence length="292" mass="34148">MLINEITKQTGLTKKAVEYYCEQQLISPTIQENGYRDFSESDRLLLEKIAVLRKLEISVEEIKEILADQTGDVLQRIALQKKIMLKNSELKQALLNELCLNASYVDIKDKLQSIDDQTAISDKLLELFPGYYGRYICLHFARFLTDPIANEEQQKAYDDIISFLDDVPQLVFPLEIQDFIDEHMITISNQLINKTLQNMETALADPETFMSENKDFLIQYMAYKQSTEYLDSPSYKMQAYMKEFNASSGYYERFIPAMKKLSPAYTEYYAQLERADKKLQEDYPEIANWERN</sequence>
<dbReference type="GO" id="GO:0003700">
    <property type="term" value="F:DNA-binding transcription factor activity"/>
    <property type="evidence" value="ECO:0007669"/>
    <property type="project" value="InterPro"/>
</dbReference>
<organism evidence="5 6">
    <name type="scientific">Vagococcus allomyrinae</name>
    <dbReference type="NCBI Taxonomy" id="2794353"/>
    <lineage>
        <taxon>Bacteria</taxon>
        <taxon>Bacillati</taxon>
        <taxon>Bacillota</taxon>
        <taxon>Bacilli</taxon>
        <taxon>Lactobacillales</taxon>
        <taxon>Enterococcaceae</taxon>
        <taxon>Vagococcus</taxon>
    </lineage>
</organism>
<gene>
    <name evidence="5" type="ORF">I6N95_16020</name>
</gene>
<evidence type="ECO:0000259" key="4">
    <source>
        <dbReference type="PROSITE" id="PS50937"/>
    </source>
</evidence>
<keyword evidence="6" id="KW-1185">Reference proteome</keyword>
<proteinExistence type="predicted"/>
<protein>
    <submittedName>
        <fullName evidence="5">MerR family transcriptional regulator</fullName>
    </submittedName>
</protein>
<dbReference type="InterPro" id="IPR000551">
    <property type="entry name" value="MerR-type_HTH_dom"/>
</dbReference>
<name>A0A940PAC2_9ENTE</name>
<dbReference type="PANTHER" id="PTHR30204">
    <property type="entry name" value="REDOX-CYCLING DRUG-SENSING TRANSCRIPTIONAL ACTIVATOR SOXR"/>
    <property type="match status" value="1"/>
</dbReference>
<dbReference type="GO" id="GO:0003677">
    <property type="term" value="F:DNA binding"/>
    <property type="evidence" value="ECO:0007669"/>
    <property type="project" value="UniProtKB-KW"/>
</dbReference>
<dbReference type="SMART" id="SM00422">
    <property type="entry name" value="HTH_MERR"/>
    <property type="match status" value="1"/>
</dbReference>
<evidence type="ECO:0000313" key="5">
    <source>
        <dbReference type="EMBL" id="MBP1042526.1"/>
    </source>
</evidence>
<dbReference type="Proteomes" id="UP000674938">
    <property type="component" value="Unassembled WGS sequence"/>
</dbReference>
<dbReference type="RefSeq" id="WP_209529788.1">
    <property type="nucleotide sequence ID" value="NZ_JAEEGA010000010.1"/>
</dbReference>
<keyword evidence="1" id="KW-0805">Transcription regulation</keyword>
<evidence type="ECO:0000256" key="3">
    <source>
        <dbReference type="ARBA" id="ARBA00023163"/>
    </source>
</evidence>
<dbReference type="PANTHER" id="PTHR30204:SF94">
    <property type="entry name" value="HEAVY METAL-DEPENDENT TRANSCRIPTIONAL REGULATOR HI_0293-RELATED"/>
    <property type="match status" value="1"/>
</dbReference>
<dbReference type="SUPFAM" id="SSF46955">
    <property type="entry name" value="Putative DNA-binding domain"/>
    <property type="match status" value="1"/>
</dbReference>
<accession>A0A940PAC2</accession>
<dbReference type="EMBL" id="JAEEGA010000010">
    <property type="protein sequence ID" value="MBP1042526.1"/>
    <property type="molecule type" value="Genomic_DNA"/>
</dbReference>
<evidence type="ECO:0000313" key="6">
    <source>
        <dbReference type="Proteomes" id="UP000674938"/>
    </source>
</evidence>
<evidence type="ECO:0000256" key="2">
    <source>
        <dbReference type="ARBA" id="ARBA00023125"/>
    </source>
</evidence>
<feature type="domain" description="HTH merR-type" evidence="4">
    <location>
        <begin position="1"/>
        <end position="68"/>
    </location>
</feature>
<keyword evidence="3" id="KW-0804">Transcription</keyword>
<reference evidence="5" key="1">
    <citation type="submission" date="2020-12" db="EMBL/GenBank/DDBJ databases">
        <title>Vagococcus allomyrinae sp. nov. and Enterococcus lavae sp. nov., isolated from the larvae of Allomyrina dichotoma.</title>
        <authorList>
            <person name="Lee S.D."/>
        </authorList>
    </citation>
    <scope>NUCLEOTIDE SEQUENCE</scope>
    <source>
        <strain evidence="5">BWB3-3</strain>
    </source>
</reference>
<dbReference type="AlphaFoldDB" id="A0A940PAC2"/>
<comment type="caution">
    <text evidence="5">The sequence shown here is derived from an EMBL/GenBank/DDBJ whole genome shotgun (WGS) entry which is preliminary data.</text>
</comment>
<keyword evidence="2" id="KW-0238">DNA-binding</keyword>
<dbReference type="Gene3D" id="1.10.1660.10">
    <property type="match status" value="1"/>
</dbReference>
<dbReference type="PROSITE" id="PS50937">
    <property type="entry name" value="HTH_MERR_2"/>
    <property type="match status" value="1"/>
</dbReference>
<dbReference type="Pfam" id="PF13411">
    <property type="entry name" value="MerR_1"/>
    <property type="match status" value="1"/>
</dbReference>
<evidence type="ECO:0000256" key="1">
    <source>
        <dbReference type="ARBA" id="ARBA00023015"/>
    </source>
</evidence>
<dbReference type="InterPro" id="IPR009061">
    <property type="entry name" value="DNA-bd_dom_put_sf"/>
</dbReference>
<dbReference type="InterPro" id="IPR047057">
    <property type="entry name" value="MerR_fam"/>
</dbReference>